<sequence length="549" mass="61557">MFRPPRGTTRRTRQVVSILIEEGLYTTMARMRVSSCASLRCRAHCTWQRWTGRSSSSRPWPEAVKQSFIRLGPTFVKIGQILSVRSDLIPAELAEAIRSLQSEVPAAPFDEVRAVIESEVGKPLADAFTSFESEPIGAGSLAMVYRAELEDGTVVAVKVKRPGIEAGVREDLEILDWLAEQLERHVRESRPFRPFAIVEELKRYTLLELDFRNEAAVTAEVAEAFAERLDVVIPGIYHASQDLIIMDFIESLGIDDVEALAEHNIDGRALMRAGVEVVLAQMLEFGVFHGDPHPGNVRVTPTGRLVMLDFGIFGRLDEQLRRGCALMLWTLSRGDVQLTSFFLLRMATLEPDADVPGYRRAIEQRYRKWRGASLKEYSIAQLVYEEFSIGGQYGANLPAELLLLGKALVTIEGTAMALYPDMDLSEEIEPYLSQLRHKLFSVEHIREQVTRSLPMWWEVLERLPLAMAELVEQRITLPSSKALEVRESHASTRPLASIIGPAVLVLGGSYILGQRVGPMWQEVSVVGGVLVLLGLFIWLWAAIRGDLRR</sequence>
<protein>
    <submittedName>
        <fullName evidence="4">AarF/ABC1/UbiB kinase family protein</fullName>
    </submittedName>
</protein>
<dbReference type="GO" id="GO:0004672">
    <property type="term" value="F:protein kinase activity"/>
    <property type="evidence" value="ECO:0007669"/>
    <property type="project" value="InterPro"/>
</dbReference>
<dbReference type="Proteomes" id="UP000321595">
    <property type="component" value="Chromosome"/>
</dbReference>
<dbReference type="InterPro" id="IPR011009">
    <property type="entry name" value="Kinase-like_dom_sf"/>
</dbReference>
<feature type="transmembrane region" description="Helical" evidence="2">
    <location>
        <begin position="525"/>
        <end position="543"/>
    </location>
</feature>
<dbReference type="PROSITE" id="PS50011">
    <property type="entry name" value="PROTEIN_KINASE_DOM"/>
    <property type="match status" value="1"/>
</dbReference>
<dbReference type="EMBL" id="CP042467">
    <property type="protein sequence ID" value="QED28126.1"/>
    <property type="molecule type" value="Genomic_DNA"/>
</dbReference>
<feature type="domain" description="Protein kinase" evidence="3">
    <location>
        <begin position="130"/>
        <end position="456"/>
    </location>
</feature>
<keyword evidence="2" id="KW-1133">Transmembrane helix</keyword>
<evidence type="ECO:0000256" key="1">
    <source>
        <dbReference type="ARBA" id="ARBA00009670"/>
    </source>
</evidence>
<keyword evidence="2" id="KW-0812">Transmembrane</keyword>
<keyword evidence="4" id="KW-0808">Transferase</keyword>
<comment type="similarity">
    <text evidence="1">Belongs to the protein kinase superfamily. ADCK protein kinase family.</text>
</comment>
<dbReference type="AlphaFoldDB" id="A0A5B8XWL4"/>
<keyword evidence="4" id="KW-0418">Kinase</keyword>
<evidence type="ECO:0000256" key="2">
    <source>
        <dbReference type="SAM" id="Phobius"/>
    </source>
</evidence>
<dbReference type="KEGG" id="bbae:FRD01_12970"/>
<evidence type="ECO:0000313" key="5">
    <source>
        <dbReference type="Proteomes" id="UP000321595"/>
    </source>
</evidence>
<evidence type="ECO:0000313" key="4">
    <source>
        <dbReference type="EMBL" id="QED28126.1"/>
    </source>
</evidence>
<dbReference type="OrthoDB" id="9795390at2"/>
<dbReference type="SUPFAM" id="SSF56112">
    <property type="entry name" value="Protein kinase-like (PK-like)"/>
    <property type="match status" value="1"/>
</dbReference>
<gene>
    <name evidence="4" type="ORF">FRD01_12970</name>
</gene>
<dbReference type="PANTHER" id="PTHR10566:SF113">
    <property type="entry name" value="PROTEIN ACTIVITY OF BC1 COMPLEX KINASE 7, CHLOROPLASTIC"/>
    <property type="match status" value="1"/>
</dbReference>
<dbReference type="GO" id="GO:0005524">
    <property type="term" value="F:ATP binding"/>
    <property type="evidence" value="ECO:0007669"/>
    <property type="project" value="InterPro"/>
</dbReference>
<dbReference type="CDD" id="cd05121">
    <property type="entry name" value="ABC1_ADCK3-like"/>
    <property type="match status" value="1"/>
</dbReference>
<name>A0A5B8XWL4_9DELT</name>
<dbReference type="RefSeq" id="WP_146960272.1">
    <property type="nucleotide sequence ID" value="NZ_CP042467.1"/>
</dbReference>
<reference evidence="4 5" key="1">
    <citation type="submission" date="2019-08" db="EMBL/GenBank/DDBJ databases">
        <authorList>
            <person name="Liang Q."/>
        </authorList>
    </citation>
    <scope>NUCLEOTIDE SEQUENCE [LARGE SCALE GENOMIC DNA]</scope>
    <source>
        <strain evidence="4 5">V1718</strain>
    </source>
</reference>
<dbReference type="InterPro" id="IPR004147">
    <property type="entry name" value="ABC1_dom"/>
</dbReference>
<keyword evidence="2" id="KW-0472">Membrane</keyword>
<dbReference type="InterPro" id="IPR000719">
    <property type="entry name" value="Prot_kinase_dom"/>
</dbReference>
<dbReference type="PANTHER" id="PTHR10566">
    <property type="entry name" value="CHAPERONE-ACTIVITY OF BC1 COMPLEX CABC1 -RELATED"/>
    <property type="match status" value="1"/>
</dbReference>
<dbReference type="InterPro" id="IPR050154">
    <property type="entry name" value="UbiB_kinase"/>
</dbReference>
<dbReference type="Pfam" id="PF03109">
    <property type="entry name" value="ABC1"/>
    <property type="match status" value="1"/>
</dbReference>
<organism evidence="4 5">
    <name type="scientific">Microvenator marinus</name>
    <dbReference type="NCBI Taxonomy" id="2600177"/>
    <lineage>
        <taxon>Bacteria</taxon>
        <taxon>Deltaproteobacteria</taxon>
        <taxon>Bradymonadales</taxon>
        <taxon>Microvenatoraceae</taxon>
        <taxon>Microvenator</taxon>
    </lineage>
</organism>
<accession>A0A5B8XWL4</accession>
<keyword evidence="5" id="KW-1185">Reference proteome</keyword>
<proteinExistence type="inferred from homology"/>
<evidence type="ECO:0000259" key="3">
    <source>
        <dbReference type="PROSITE" id="PS50011"/>
    </source>
</evidence>